<evidence type="ECO:0000256" key="1">
    <source>
        <dbReference type="SAM" id="MobiDB-lite"/>
    </source>
</evidence>
<feature type="region of interest" description="Disordered" evidence="1">
    <location>
        <begin position="1"/>
        <end position="167"/>
    </location>
</feature>
<dbReference type="VEuPathDB" id="FungiDB:Z520_08092"/>
<dbReference type="STRING" id="1442371.A0A0D2K0A4"/>
<evidence type="ECO:0000313" key="2">
    <source>
        <dbReference type="EMBL" id="KIX96314.1"/>
    </source>
</evidence>
<evidence type="ECO:0000313" key="3">
    <source>
        <dbReference type="Proteomes" id="UP000053411"/>
    </source>
</evidence>
<dbReference type="AlphaFoldDB" id="A0A0D2K0A4"/>
<dbReference type="GeneID" id="27713838"/>
<sequence>MLTNIPKRAVSPIKPDSALLPDASSAATSGKAPQDIQLEAKEPTRLESGPASLRATRDASARLHYNPSKPRVSRVATKTSTTDAALRGGHLVRGHSRSQSSSNAITGRPTSSAPKLATATASSRSHHAPSTTSSGEPRWTIARSHNRALTASTRPKPNADPGANREVVSKVNRPVASHVLSEANASSSSAGPTVKLGRKPEANTHCNLKVQTTTSTATTPLFPLISQPAAVRSGSVGRVISGTEVAHLEDELLQLSLVHEKSAATFQNYRASVRSQLETGLQDVEQQLSTLTSLRHDRQANINAFAVSQWLDQERVYQDGDPAASDTLLLLAHCLEDLQKISSVHGPLEAAMKIFDEWYVYASSMRPTDAGDNLFRKGDGEENEYCLHSIDPHWSALVSSVDGRVRACAALLEGLRRPPSSSLGLLIEIHCKLAEQILQEIRICRTIEGLILREQQERLAREVKHALYDVELRDSVEGVRDTTRIGIWDLRGKAS</sequence>
<dbReference type="RefSeq" id="XP_016630437.1">
    <property type="nucleotide sequence ID" value="XM_016778589.1"/>
</dbReference>
<proteinExistence type="predicted"/>
<gene>
    <name evidence="2" type="ORF">Z520_08092</name>
</gene>
<accession>A0A0D2K0A4</accession>
<keyword evidence="3" id="KW-1185">Reference proteome</keyword>
<reference evidence="2 3" key="1">
    <citation type="submission" date="2015-01" db="EMBL/GenBank/DDBJ databases">
        <title>The Genome Sequence of Fonsecaea multimorphosa CBS 102226.</title>
        <authorList>
            <consortium name="The Broad Institute Genomics Platform"/>
            <person name="Cuomo C."/>
            <person name="de Hoog S."/>
            <person name="Gorbushina A."/>
            <person name="Stielow B."/>
            <person name="Teixiera M."/>
            <person name="Abouelleil A."/>
            <person name="Chapman S.B."/>
            <person name="Priest M."/>
            <person name="Young S.K."/>
            <person name="Wortman J."/>
            <person name="Nusbaum C."/>
            <person name="Birren B."/>
        </authorList>
    </citation>
    <scope>NUCLEOTIDE SEQUENCE [LARGE SCALE GENOMIC DNA]</scope>
    <source>
        <strain evidence="2 3">CBS 102226</strain>
    </source>
</reference>
<feature type="compositionally biased region" description="Polar residues" evidence="1">
    <location>
        <begin position="97"/>
        <end position="113"/>
    </location>
</feature>
<feature type="compositionally biased region" description="Low complexity" evidence="1">
    <location>
        <begin position="117"/>
        <end position="134"/>
    </location>
</feature>
<dbReference type="EMBL" id="KN848078">
    <property type="protein sequence ID" value="KIX96314.1"/>
    <property type="molecule type" value="Genomic_DNA"/>
</dbReference>
<dbReference type="Proteomes" id="UP000053411">
    <property type="component" value="Unassembled WGS sequence"/>
</dbReference>
<organism evidence="2 3">
    <name type="scientific">Fonsecaea multimorphosa CBS 102226</name>
    <dbReference type="NCBI Taxonomy" id="1442371"/>
    <lineage>
        <taxon>Eukaryota</taxon>
        <taxon>Fungi</taxon>
        <taxon>Dikarya</taxon>
        <taxon>Ascomycota</taxon>
        <taxon>Pezizomycotina</taxon>
        <taxon>Eurotiomycetes</taxon>
        <taxon>Chaetothyriomycetidae</taxon>
        <taxon>Chaetothyriales</taxon>
        <taxon>Herpotrichiellaceae</taxon>
        <taxon>Fonsecaea</taxon>
    </lineage>
</organism>
<name>A0A0D2K0A4_9EURO</name>
<protein>
    <submittedName>
        <fullName evidence="2">Uncharacterized protein</fullName>
    </submittedName>
</protein>
<feature type="compositionally biased region" description="Low complexity" evidence="1">
    <location>
        <begin position="15"/>
        <end position="29"/>
    </location>
</feature>
<dbReference type="OrthoDB" id="432544at2759"/>